<gene>
    <name evidence="2" type="ORF">PSQ19_00520</name>
</gene>
<organism evidence="2 3">
    <name type="scientific">Devosia algicola</name>
    <dbReference type="NCBI Taxonomy" id="3026418"/>
    <lineage>
        <taxon>Bacteria</taxon>
        <taxon>Pseudomonadati</taxon>
        <taxon>Pseudomonadota</taxon>
        <taxon>Alphaproteobacteria</taxon>
        <taxon>Hyphomicrobiales</taxon>
        <taxon>Devosiaceae</taxon>
        <taxon>Devosia</taxon>
    </lineage>
</organism>
<dbReference type="Gene3D" id="3.20.20.80">
    <property type="entry name" value="Glycosidases"/>
    <property type="match status" value="1"/>
</dbReference>
<evidence type="ECO:0000259" key="1">
    <source>
        <dbReference type="Pfam" id="PF13547"/>
    </source>
</evidence>
<dbReference type="Proteomes" id="UP001220530">
    <property type="component" value="Chromosome"/>
</dbReference>
<feature type="domain" description="GTA TIM-barrel-like" evidence="1">
    <location>
        <begin position="300"/>
        <end position="362"/>
    </location>
</feature>
<dbReference type="EMBL" id="CP118246">
    <property type="protein sequence ID" value="WDR02759.1"/>
    <property type="molecule type" value="Genomic_DNA"/>
</dbReference>
<dbReference type="InterPro" id="IPR025195">
    <property type="entry name" value="GTA_TIM_dom"/>
</dbReference>
<evidence type="ECO:0000313" key="2">
    <source>
        <dbReference type="EMBL" id="WDR02759.1"/>
    </source>
</evidence>
<proteinExistence type="predicted"/>
<dbReference type="RefSeq" id="WP_282219161.1">
    <property type="nucleotide sequence ID" value="NZ_CP118246.1"/>
</dbReference>
<dbReference type="Pfam" id="PF13547">
    <property type="entry name" value="GTA_TIM"/>
    <property type="match status" value="1"/>
</dbReference>
<keyword evidence="3" id="KW-1185">Reference proteome</keyword>
<evidence type="ECO:0000313" key="3">
    <source>
        <dbReference type="Proteomes" id="UP001220530"/>
    </source>
</evidence>
<reference evidence="2 3" key="1">
    <citation type="submission" date="2023-02" db="EMBL/GenBank/DDBJ databases">
        <title>Devosia algicola sp. nov., isolated from the phycosphere of marine algae.</title>
        <authorList>
            <person name="Kim J.M."/>
            <person name="Lee J.K."/>
            <person name="Choi B.J."/>
            <person name="Bayburt H."/>
            <person name="Jeon C.O."/>
        </authorList>
    </citation>
    <scope>NUCLEOTIDE SEQUENCE [LARGE SCALE GENOMIC DNA]</scope>
    <source>
        <strain evidence="2 3">G20-9</strain>
    </source>
</reference>
<protein>
    <submittedName>
        <fullName evidence="2">Glycoside hydrolase TIM-barrel-like domain-containing protein</fullName>
    </submittedName>
</protein>
<name>A0ABY7YN62_9HYPH</name>
<accession>A0ABY7YN62</accession>
<sequence>MGASFAVAFGEGPVQLLGRIWADGQLLDPAGLNFRFYDGSDDQLPDSLIEATQGMGAAPAYRGICYIVFEQLPLSRFGNRIPQFSIELCRVVGALEPMIKAVTVIPGATEFGYDPTPRLQLLGPGETRGENSHLLASQSDWSVSIDQLQALCPNLEHVALVVAWFGDDLRCANCNIGPRVEDNSRVIDAITWSVAGLGRSEVPVVTRHDGGAAYGGTPSDSAVLAAIADLKSRGIAVTLYPIILMDIANDNSLADPYSGGTGQAAYPWRGRITCDPSPDRAGTPDKTSAVDAQISAFAARYRQMMLHYAQLAATAGGVNALLIGSEMVGMTTLRGAGNGFPFVAALTTLAADVRAIVGVGTKAHLRRRLVRI</sequence>